<dbReference type="STRING" id="1210046.B277_11990"/>
<feature type="compositionally biased region" description="Pro residues" evidence="1">
    <location>
        <begin position="492"/>
        <end position="502"/>
    </location>
</feature>
<feature type="compositionally biased region" description="Low complexity" evidence="1">
    <location>
        <begin position="252"/>
        <end position="262"/>
    </location>
</feature>
<dbReference type="PANTHER" id="PTHR23028:SF53">
    <property type="entry name" value="ACYL_TRANSF_3 DOMAIN-CONTAINING PROTEIN"/>
    <property type="match status" value="1"/>
</dbReference>
<dbReference type="InterPro" id="IPR050879">
    <property type="entry name" value="Acyltransferase_3"/>
</dbReference>
<proteinExistence type="predicted"/>
<dbReference type="PANTHER" id="PTHR23028">
    <property type="entry name" value="ACETYLTRANSFERASE"/>
    <property type="match status" value="1"/>
</dbReference>
<feature type="transmembrane region" description="Helical" evidence="2">
    <location>
        <begin position="207"/>
        <end position="231"/>
    </location>
</feature>
<feature type="transmembrane region" description="Helical" evidence="2">
    <location>
        <begin position="180"/>
        <end position="201"/>
    </location>
</feature>
<gene>
    <name evidence="4" type="ORF">B277_11990</name>
</gene>
<protein>
    <submittedName>
        <fullName evidence="4">Acyltransferase</fullName>
    </submittedName>
</protein>
<organism evidence="4 5">
    <name type="scientific">Janibacter hoylei PVAS-1</name>
    <dbReference type="NCBI Taxonomy" id="1210046"/>
    <lineage>
        <taxon>Bacteria</taxon>
        <taxon>Bacillati</taxon>
        <taxon>Actinomycetota</taxon>
        <taxon>Actinomycetes</taxon>
        <taxon>Micrococcales</taxon>
        <taxon>Intrasporangiaceae</taxon>
        <taxon>Janibacter</taxon>
    </lineage>
</organism>
<feature type="compositionally biased region" description="Basic residues" evidence="1">
    <location>
        <begin position="476"/>
        <end position="486"/>
    </location>
</feature>
<feature type="transmembrane region" description="Helical" evidence="2">
    <location>
        <begin position="151"/>
        <end position="168"/>
    </location>
</feature>
<keyword evidence="2" id="KW-0812">Transmembrane</keyword>
<comment type="caution">
    <text evidence="4">The sequence shown here is derived from an EMBL/GenBank/DDBJ whole genome shotgun (WGS) entry which is preliminary data.</text>
</comment>
<feature type="region of interest" description="Disordered" evidence="1">
    <location>
        <begin position="248"/>
        <end position="310"/>
    </location>
</feature>
<dbReference type="Pfam" id="PF01757">
    <property type="entry name" value="Acyl_transf_3"/>
    <property type="match status" value="1"/>
</dbReference>
<feature type="transmembrane region" description="Helical" evidence="2">
    <location>
        <begin position="12"/>
        <end position="33"/>
    </location>
</feature>
<dbReference type="eggNOG" id="COG1835">
    <property type="taxonomic scope" value="Bacteria"/>
</dbReference>
<dbReference type="EMBL" id="ALWX01000051">
    <property type="protein sequence ID" value="EKA60693.1"/>
    <property type="molecule type" value="Genomic_DNA"/>
</dbReference>
<feature type="transmembrane region" description="Helical" evidence="2">
    <location>
        <begin position="53"/>
        <end position="73"/>
    </location>
</feature>
<evidence type="ECO:0000259" key="3">
    <source>
        <dbReference type="Pfam" id="PF01757"/>
    </source>
</evidence>
<dbReference type="GO" id="GO:0016747">
    <property type="term" value="F:acyltransferase activity, transferring groups other than amino-acyl groups"/>
    <property type="evidence" value="ECO:0007669"/>
    <property type="project" value="InterPro"/>
</dbReference>
<dbReference type="GO" id="GO:0009103">
    <property type="term" value="P:lipopolysaccharide biosynthetic process"/>
    <property type="evidence" value="ECO:0007669"/>
    <property type="project" value="TreeGrafter"/>
</dbReference>
<name>K1EN57_9MICO</name>
<feature type="domain" description="Acyltransferase 3" evidence="3">
    <location>
        <begin position="12"/>
        <end position="226"/>
    </location>
</feature>
<dbReference type="InterPro" id="IPR002656">
    <property type="entry name" value="Acyl_transf_3_dom"/>
</dbReference>
<feature type="compositionally biased region" description="Low complexity" evidence="1">
    <location>
        <begin position="551"/>
        <end position="567"/>
    </location>
</feature>
<feature type="transmembrane region" description="Helical" evidence="2">
    <location>
        <begin position="93"/>
        <end position="118"/>
    </location>
</feature>
<feature type="compositionally biased region" description="Low complexity" evidence="1">
    <location>
        <begin position="416"/>
        <end position="450"/>
    </location>
</feature>
<reference evidence="4 5" key="1">
    <citation type="journal article" date="2012" name="J. Bacteriol.">
        <title>Genome Sequence of Janibacter hoylei MTCC8307, Isolated from the Stratospheric Air.</title>
        <authorList>
            <person name="Pawar S.P."/>
            <person name="Dhotre D.P."/>
            <person name="Shetty S.A."/>
            <person name="Chowdhury S.P."/>
            <person name="Chaudhari B.L."/>
            <person name="Shouche Y.S."/>
        </authorList>
    </citation>
    <scope>NUCLEOTIDE SEQUENCE [LARGE SCALE GENOMIC DNA]</scope>
    <source>
        <strain evidence="4 5">PVAS-1</strain>
    </source>
</reference>
<sequence length="625" mass="65849">MDGAKARPGRILGLDALRAVAAWLVLLSHVAFWTGAGAEGIIGGLAVRGELGVAIFFALSAYLLSTPFVRRALGGHVEWSLPRYLVRRAARILPGYLLALAFVVAVAALLGGAAASALDVPTVLAHLVIGQGLTGETFQAFTQTWSLTSEVTFYLLLPLAALVAAPLVRGVQAAPSARRLLGLCAVVALVGIGQQGVAALVPDARWGGLLATSAAGHAAWFAVGVAVAVLVESERAGCRPRSPLVEVLRTSPGTAGPARPRALGGGVHPRGRTTWPGGHDRVRGRRRRGPLRTRRRVPAPGGHLARSDGVARRLPRRGGAALGRGHLLCRLPVARPCAPGRLRGPRPAALLRPLCLGAAARHGRQRGSGSPVVDAAGASGPRSGTPDHGRTRAAASTPSVSAPRSWEACAPADCRSATPRTVSATPAPTSTTETTRARPRTGTSAPTAPARRPPPPRRAARRRHRRRPRAPGPPRPARRTRSRSRPTRAGPPRAPARPPTPRVAPRRCHDDAAAARRTPRGAGKPRVRRPPPARPGAARWARSRPRPGSRPPRGGRSPAASRRPSPARAHDRPGRWRASRRWPPDAARAPTRPPPRRRASTTPCARAARRPCERVLPRSGSTRPG</sequence>
<feature type="compositionally biased region" description="Basic residues" evidence="1">
    <location>
        <begin position="454"/>
        <end position="469"/>
    </location>
</feature>
<evidence type="ECO:0000256" key="1">
    <source>
        <dbReference type="SAM" id="MobiDB-lite"/>
    </source>
</evidence>
<keyword evidence="2" id="KW-0472">Membrane</keyword>
<keyword evidence="2" id="KW-1133">Transmembrane helix</keyword>
<feature type="compositionally biased region" description="Basic residues" evidence="1">
    <location>
        <begin position="517"/>
        <end position="531"/>
    </location>
</feature>
<feature type="region of interest" description="Disordered" evidence="1">
    <location>
        <begin position="361"/>
        <end position="625"/>
    </location>
</feature>
<evidence type="ECO:0000313" key="5">
    <source>
        <dbReference type="Proteomes" id="UP000004474"/>
    </source>
</evidence>
<dbReference type="GO" id="GO:0016020">
    <property type="term" value="C:membrane"/>
    <property type="evidence" value="ECO:0007669"/>
    <property type="project" value="TreeGrafter"/>
</dbReference>
<dbReference type="Proteomes" id="UP000004474">
    <property type="component" value="Unassembled WGS sequence"/>
</dbReference>
<evidence type="ECO:0000256" key="2">
    <source>
        <dbReference type="SAM" id="Phobius"/>
    </source>
</evidence>
<feature type="compositionally biased region" description="Basic residues" evidence="1">
    <location>
        <begin position="282"/>
        <end position="297"/>
    </location>
</feature>
<keyword evidence="4" id="KW-0808">Transferase</keyword>
<keyword evidence="4" id="KW-0012">Acyltransferase</keyword>
<evidence type="ECO:0000313" key="4">
    <source>
        <dbReference type="EMBL" id="EKA60693.1"/>
    </source>
</evidence>
<accession>K1EN57</accession>
<dbReference type="AlphaFoldDB" id="K1EN57"/>